<dbReference type="EMBL" id="BOMY01000034">
    <property type="protein sequence ID" value="GIF22616.1"/>
    <property type="molecule type" value="Genomic_DNA"/>
</dbReference>
<accession>A0A919NRA5</accession>
<dbReference type="AlphaFoldDB" id="A0A919NRA5"/>
<dbReference type="Gene3D" id="3.40.50.300">
    <property type="entry name" value="P-loop containing nucleotide triphosphate hydrolases"/>
    <property type="match status" value="1"/>
</dbReference>
<evidence type="ECO:0000259" key="1">
    <source>
        <dbReference type="Pfam" id="PF13191"/>
    </source>
</evidence>
<organism evidence="2 3">
    <name type="scientific">Paractinoplanes tereljensis</name>
    <dbReference type="NCBI Taxonomy" id="571912"/>
    <lineage>
        <taxon>Bacteria</taxon>
        <taxon>Bacillati</taxon>
        <taxon>Actinomycetota</taxon>
        <taxon>Actinomycetes</taxon>
        <taxon>Micromonosporales</taxon>
        <taxon>Micromonosporaceae</taxon>
        <taxon>Paractinoplanes</taxon>
    </lineage>
</organism>
<dbReference type="RefSeq" id="WP_203810228.1">
    <property type="nucleotide sequence ID" value="NZ_BOMY01000034.1"/>
</dbReference>
<protein>
    <recommendedName>
        <fullName evidence="1">Orc1-like AAA ATPase domain-containing protein</fullName>
    </recommendedName>
</protein>
<dbReference type="SUPFAM" id="SSF52540">
    <property type="entry name" value="P-loop containing nucleoside triphosphate hydrolases"/>
    <property type="match status" value="1"/>
</dbReference>
<dbReference type="Proteomes" id="UP000623608">
    <property type="component" value="Unassembled WGS sequence"/>
</dbReference>
<keyword evidence="3" id="KW-1185">Reference proteome</keyword>
<feature type="domain" description="Orc1-like AAA ATPase" evidence="1">
    <location>
        <begin position="181"/>
        <end position="361"/>
    </location>
</feature>
<dbReference type="InterPro" id="IPR027417">
    <property type="entry name" value="P-loop_NTPase"/>
</dbReference>
<evidence type="ECO:0000313" key="3">
    <source>
        <dbReference type="Proteomes" id="UP000623608"/>
    </source>
</evidence>
<reference evidence="2" key="1">
    <citation type="submission" date="2021-01" db="EMBL/GenBank/DDBJ databases">
        <title>Whole genome shotgun sequence of Actinoplanes tereljensis NBRC 105297.</title>
        <authorList>
            <person name="Komaki H."/>
            <person name="Tamura T."/>
        </authorList>
    </citation>
    <scope>NUCLEOTIDE SEQUENCE</scope>
    <source>
        <strain evidence="2">NBRC 105297</strain>
    </source>
</reference>
<dbReference type="Pfam" id="PF13191">
    <property type="entry name" value="AAA_16"/>
    <property type="match status" value="1"/>
</dbReference>
<name>A0A919NRA5_9ACTN</name>
<evidence type="ECO:0000313" key="2">
    <source>
        <dbReference type="EMBL" id="GIF22616.1"/>
    </source>
</evidence>
<sequence>MTDPPLTSESLRTALEARFAARRTAVPLPRGVTPYLDAAAVLHVFDPVRIRPYGDTSEPSTVLNEYSVPAVGWRHAGLRCLRTEHRRNALRRLGTTGRMRAALKVNPDRERTDMQLMFERWLDGKPIVLDDKTYVELENLRQLYEWGLEGRPGLPPRSLVEAARRRRSAVALFEHLVDDHFTGRAAERAAIDLFVHAPDPATGSMLAIWGPGGSGKTALIGRFLMDHLDAGHLPFAYLPFDSETLDLVEPFTVLVSAAAQLDTQTVAGDDASPESRAFNAEVELYRDRRGSLQRRASEYSERVSRLSDLSKADESLYDAFARLVPTGVPFVLVFDTFEEVVYRSEEDFLGFWAMLDHLHRRLPRLRILIAGRGHPDLNLSPIPVYELLLGELPGHEAVTLLRRLGVTDNAVAERITGQIGGNPLSLRLAARVAGEAGPGKTGLDGLSTWAIGAELIRGQLYQRLLEHIHDTDVRTLAHPGMVLRRVDAAVIRRVLAPACELGQISPNRAAQLLDGLRREQTLVSIESDGSLHYREEVRRPVLDLLVRDQPAQVRAIHTYAVRYYSTRDEPADRAEELYHRMMLDEPAAALDGRWTRSAEPYLRSAVDELPPGQRRWLAGHMSIRLPAEVLRIADLDEWERLTARKTSEHVRHGGPESVLQLLGARTERTPDSPLFTIEARALFDLGRHVDGAGLLDRALAGYPLVGNQGRLAELLWLRGQAAEELGDVAGCLEFLQRLAEVTDRMRTRLAYAQTLTEILGVRNPENEDDPSDPAVGPLRDRLAGALDVLRFADVDRERSLIRLALCRLGPHYPDLLAELFPVVVYDLAFLASRGVIDLRTAIAEVIAELPELALPDGQADPVTVVEIIVRQLRDRTGADTGALVQAVLRLLRAEHASLSGAALAGIDDYREAWELEVTREVSG</sequence>
<gene>
    <name evidence="2" type="ORF">Ate02nite_53460</name>
</gene>
<comment type="caution">
    <text evidence="2">The sequence shown here is derived from an EMBL/GenBank/DDBJ whole genome shotgun (WGS) entry which is preliminary data.</text>
</comment>
<proteinExistence type="predicted"/>
<dbReference type="InterPro" id="IPR041664">
    <property type="entry name" value="AAA_16"/>
</dbReference>